<dbReference type="Gene3D" id="3.90.1580.10">
    <property type="entry name" value="paralog of FGE (formylglycine-generating enzyme)"/>
    <property type="match status" value="1"/>
</dbReference>
<comment type="caution">
    <text evidence="2">The sequence shown here is derived from an EMBL/GenBank/DDBJ whole genome shotgun (WGS) entry which is preliminary data.</text>
</comment>
<dbReference type="AlphaFoldDB" id="A0A328KRM8"/>
<evidence type="ECO:0000313" key="2">
    <source>
        <dbReference type="EMBL" id="RAN65379.1"/>
    </source>
</evidence>
<gene>
    <name evidence="2" type="ORF">B8A44_00425</name>
</gene>
<sequence>MSDIFTTIPSGSFKMGSVCQEGFVTDLETDSVDVALESFQIKTTTVTNREFKAFVAATDYITDAEKFGWSSVFHLLIPEEDRLDSLAVQGMEWWLIIKGACWHAPEGPGSSIDGRLDHPVVHVSRNDALAYCRWEGSRLPTEAQWEYAARGGLEMKRYPWGDNLLIDGKYPLNIWQGQFPISNTEKDGYLGTAPANNYTPNGYGLYQMVGNVWEWCLNPGKIPLNQFQKHTSEDFFNYFNRSSHGKLFAIRGGSFLCHDSYCNRYRVGARNSVTDDSSASNIGFRTLKPL</sequence>
<dbReference type="EMBL" id="NAQV01000001">
    <property type="protein sequence ID" value="RAN65379.1"/>
    <property type="molecule type" value="Genomic_DNA"/>
</dbReference>
<dbReference type="GO" id="GO:0120147">
    <property type="term" value="F:formylglycine-generating oxidase activity"/>
    <property type="evidence" value="ECO:0007669"/>
    <property type="project" value="TreeGrafter"/>
</dbReference>
<dbReference type="RefSeq" id="WP_112789679.1">
    <property type="nucleotide sequence ID" value="NZ_NAQV01000001.1"/>
</dbReference>
<evidence type="ECO:0000259" key="1">
    <source>
        <dbReference type="Pfam" id="PF03781"/>
    </source>
</evidence>
<evidence type="ECO:0000313" key="3">
    <source>
        <dbReference type="Proteomes" id="UP000249099"/>
    </source>
</evidence>
<dbReference type="InterPro" id="IPR051043">
    <property type="entry name" value="Sulfatase_Mod_Factor_Kinase"/>
</dbReference>
<dbReference type="PANTHER" id="PTHR23150:SF19">
    <property type="entry name" value="FORMYLGLYCINE-GENERATING ENZYME"/>
    <property type="match status" value="1"/>
</dbReference>
<dbReference type="PANTHER" id="PTHR23150">
    <property type="entry name" value="SULFATASE MODIFYING FACTOR 1, 2"/>
    <property type="match status" value="1"/>
</dbReference>
<organism evidence="2 3">
    <name type="scientific">Dolosigranulum pigrum</name>
    <dbReference type="NCBI Taxonomy" id="29394"/>
    <lineage>
        <taxon>Bacteria</taxon>
        <taxon>Bacillati</taxon>
        <taxon>Bacillota</taxon>
        <taxon>Bacilli</taxon>
        <taxon>Lactobacillales</taxon>
        <taxon>Carnobacteriaceae</taxon>
        <taxon>Dolosigranulum</taxon>
    </lineage>
</organism>
<dbReference type="Proteomes" id="UP000249099">
    <property type="component" value="Unassembled WGS sequence"/>
</dbReference>
<dbReference type="InterPro" id="IPR042095">
    <property type="entry name" value="SUMF_sf"/>
</dbReference>
<protein>
    <submittedName>
        <fullName evidence="2">Serine/threonine protein phosphatase</fullName>
    </submittedName>
</protein>
<dbReference type="SUPFAM" id="SSF56436">
    <property type="entry name" value="C-type lectin-like"/>
    <property type="match status" value="1"/>
</dbReference>
<feature type="domain" description="Sulfatase-modifying factor enzyme-like" evidence="1">
    <location>
        <begin position="7"/>
        <end position="287"/>
    </location>
</feature>
<dbReference type="InterPro" id="IPR016187">
    <property type="entry name" value="CTDL_fold"/>
</dbReference>
<dbReference type="InterPro" id="IPR005532">
    <property type="entry name" value="SUMF_dom"/>
</dbReference>
<dbReference type="Pfam" id="PF03781">
    <property type="entry name" value="FGE-sulfatase"/>
    <property type="match status" value="1"/>
</dbReference>
<accession>A0A328KRM8</accession>
<proteinExistence type="predicted"/>
<name>A0A328KRM8_9LACT</name>
<reference evidence="2 3" key="1">
    <citation type="submission" date="2017-03" db="EMBL/GenBank/DDBJ databases">
        <title>wgs assembly of Dolosigranulum pigrum KPL CDC strains.</title>
        <authorList>
            <person name="Brugger S.D."/>
            <person name="Pettigrew M."/>
            <person name="Kong Y."/>
            <person name="Lemon K.P."/>
        </authorList>
    </citation>
    <scope>NUCLEOTIDE SEQUENCE [LARGE SCALE GENOMIC DNA]</scope>
    <source>
        <strain evidence="2 3">KPL1931_CDC4294-98</strain>
    </source>
</reference>